<dbReference type="OrthoDB" id="9815820at2"/>
<keyword evidence="3 6" id="KW-0812">Transmembrane</keyword>
<evidence type="ECO:0000313" key="7">
    <source>
        <dbReference type="EMBL" id="QEN06449.1"/>
    </source>
</evidence>
<feature type="transmembrane region" description="Helical" evidence="6">
    <location>
        <begin position="265"/>
        <end position="282"/>
    </location>
</feature>
<dbReference type="Pfam" id="PF02653">
    <property type="entry name" value="BPD_transp_2"/>
    <property type="match status" value="1"/>
</dbReference>
<comment type="subcellular location">
    <subcellularLocation>
        <location evidence="1">Cell membrane</location>
        <topology evidence="1">Multi-pass membrane protein</topology>
    </subcellularLocation>
</comment>
<evidence type="ECO:0000313" key="8">
    <source>
        <dbReference type="EMBL" id="QEN09808.1"/>
    </source>
</evidence>
<dbReference type="GO" id="GO:0005886">
    <property type="term" value="C:plasma membrane"/>
    <property type="evidence" value="ECO:0007669"/>
    <property type="project" value="UniProtKB-SubCell"/>
</dbReference>
<dbReference type="EMBL" id="CP036150">
    <property type="protein sequence ID" value="QEN09808.1"/>
    <property type="molecule type" value="Genomic_DNA"/>
</dbReference>
<keyword evidence="9" id="KW-1185">Reference proteome</keyword>
<evidence type="ECO:0000256" key="3">
    <source>
        <dbReference type="ARBA" id="ARBA00022692"/>
    </source>
</evidence>
<dbReference type="RefSeq" id="WP_149484532.1">
    <property type="nucleotide sequence ID" value="NZ_CP036150.1"/>
</dbReference>
<feature type="transmembrane region" description="Helical" evidence="6">
    <location>
        <begin position="91"/>
        <end position="114"/>
    </location>
</feature>
<dbReference type="KEGG" id="ock:EXM22_00010"/>
<evidence type="ECO:0000256" key="5">
    <source>
        <dbReference type="ARBA" id="ARBA00023136"/>
    </source>
</evidence>
<dbReference type="EMBL" id="CP036150">
    <property type="protein sequence ID" value="QEN06449.1"/>
    <property type="molecule type" value="Genomic_DNA"/>
</dbReference>
<keyword evidence="2" id="KW-1003">Cell membrane</keyword>
<feature type="transmembrane region" description="Helical" evidence="6">
    <location>
        <begin position="68"/>
        <end position="85"/>
    </location>
</feature>
<evidence type="ECO:0000313" key="9">
    <source>
        <dbReference type="Proteomes" id="UP000324209"/>
    </source>
</evidence>
<feature type="transmembrane region" description="Helical" evidence="6">
    <location>
        <begin position="288"/>
        <end position="306"/>
    </location>
</feature>
<accession>A0A5C1QH87</accession>
<evidence type="ECO:0000256" key="6">
    <source>
        <dbReference type="SAM" id="Phobius"/>
    </source>
</evidence>
<keyword evidence="4 6" id="KW-1133">Transmembrane helix</keyword>
<dbReference type="Proteomes" id="UP000324209">
    <property type="component" value="Chromosome"/>
</dbReference>
<feature type="transmembrane region" description="Helical" evidence="6">
    <location>
        <begin position="12"/>
        <end position="34"/>
    </location>
</feature>
<evidence type="ECO:0000256" key="2">
    <source>
        <dbReference type="ARBA" id="ARBA00022475"/>
    </source>
</evidence>
<dbReference type="InterPro" id="IPR001851">
    <property type="entry name" value="ABC_transp_permease"/>
</dbReference>
<name>A0A5C1QH87_9SPIO</name>
<dbReference type="KEGG" id="ock:EXM22_18130"/>
<feature type="transmembrane region" description="Helical" evidence="6">
    <location>
        <begin position="40"/>
        <end position="61"/>
    </location>
</feature>
<dbReference type="CDD" id="cd06579">
    <property type="entry name" value="TM_PBP1_transp_AraH_like"/>
    <property type="match status" value="1"/>
</dbReference>
<feature type="transmembrane region" description="Helical" evidence="6">
    <location>
        <begin position="159"/>
        <end position="180"/>
    </location>
</feature>
<dbReference type="AlphaFoldDB" id="A0A5C1QH87"/>
<dbReference type="GO" id="GO:0022857">
    <property type="term" value="F:transmembrane transporter activity"/>
    <property type="evidence" value="ECO:0007669"/>
    <property type="project" value="InterPro"/>
</dbReference>
<evidence type="ECO:0000256" key="4">
    <source>
        <dbReference type="ARBA" id="ARBA00022989"/>
    </source>
</evidence>
<protein>
    <submittedName>
        <fullName evidence="7">ABC transporter permease</fullName>
    </submittedName>
</protein>
<feature type="transmembrane region" description="Helical" evidence="6">
    <location>
        <begin position="209"/>
        <end position="228"/>
    </location>
</feature>
<evidence type="ECO:0000256" key="1">
    <source>
        <dbReference type="ARBA" id="ARBA00004651"/>
    </source>
</evidence>
<feature type="transmembrane region" description="Helical" evidence="6">
    <location>
        <begin position="121"/>
        <end position="139"/>
    </location>
</feature>
<dbReference type="PANTHER" id="PTHR32196">
    <property type="entry name" value="ABC TRANSPORTER PERMEASE PROTEIN YPHD-RELATED-RELATED"/>
    <property type="match status" value="1"/>
</dbReference>
<reference evidence="7 9" key="1">
    <citation type="submission" date="2019-02" db="EMBL/GenBank/DDBJ databases">
        <title>Complete Genome Sequence and Methylome Analysis of free living Spirochaetas.</title>
        <authorList>
            <person name="Fomenkov A."/>
            <person name="Dubinina G."/>
            <person name="Leshcheva N."/>
            <person name="Mikheeva N."/>
            <person name="Grabovich M."/>
            <person name="Vincze T."/>
            <person name="Roberts R.J."/>
        </authorList>
    </citation>
    <scope>NUCLEOTIDE SEQUENCE [LARGE SCALE GENOMIC DNA]</scope>
    <source>
        <strain evidence="7 9">K2</strain>
    </source>
</reference>
<dbReference type="PANTHER" id="PTHR32196:SF72">
    <property type="entry name" value="RIBOSE IMPORT PERMEASE PROTEIN RBSC"/>
    <property type="match status" value="1"/>
</dbReference>
<sequence>MNINHKNRFLRNYGGILLALLLIAVFFSLLSQYFLTVNNLLSVLLQVSIISITAFGMTYALMIGGIDLSVGSIIALAGMVFAITLNATGILFVAIAAAITAGLIVGFINGIIIAKLEIPPFIVTVATMGIFRGVAYSFTDSKPVPIELPSALAIGNDRFLFIPIPVWIVLVLLIISHIVLDKTKLGRQTKLVGGNRESAKYAGVNTAKIEVIVFMITGLASAVSGIILTSRLYSAQPNAALGYELDAIAAAVLGGTSLSGGYGSVIGTFIGALIIGIVNNGMNLLGLSYFYQLIIKGIIILIAVYADIRNKKKMLKVEG</sequence>
<keyword evidence="5 6" id="KW-0472">Membrane</keyword>
<organism evidence="7 9">
    <name type="scientific">Oceanispirochaeta crateris</name>
    <dbReference type="NCBI Taxonomy" id="2518645"/>
    <lineage>
        <taxon>Bacteria</taxon>
        <taxon>Pseudomonadati</taxon>
        <taxon>Spirochaetota</taxon>
        <taxon>Spirochaetia</taxon>
        <taxon>Spirochaetales</taxon>
        <taxon>Spirochaetaceae</taxon>
        <taxon>Oceanispirochaeta</taxon>
    </lineage>
</organism>
<gene>
    <name evidence="7" type="ORF">EXM22_00010</name>
    <name evidence="8" type="ORF">EXM22_18130</name>
</gene>
<proteinExistence type="predicted"/>